<evidence type="ECO:0000256" key="6">
    <source>
        <dbReference type="ARBA" id="ARBA00023136"/>
    </source>
</evidence>
<dbReference type="PANTHER" id="PTHR30250:SF10">
    <property type="entry name" value="LIPOPOLYSACCHARIDE BIOSYNTHESIS PROTEIN WZXC"/>
    <property type="match status" value="1"/>
</dbReference>
<dbReference type="EMBL" id="BMXV01000003">
    <property type="protein sequence ID" value="GGY69798.1"/>
    <property type="molecule type" value="Genomic_DNA"/>
</dbReference>
<feature type="transmembrane region" description="Helical" evidence="7">
    <location>
        <begin position="36"/>
        <end position="60"/>
    </location>
</feature>
<sequence>MRSVGFTVSAQGLKLLFQVISITVLARLLQPEDFGLVAMVTVFTGLALAFMEGGLSMATIQRPHITHEQVSNLFWTNVGLGFLLGLIYIAASPLVALIYGEDRIIEIMCALSLFFLIGGLSVQHEAILKRQMNFKALAVIEVVANLVGVCVAISMAWYGFGYWSLVGQQIATITVMSIMRWLAARWTPGWISRGSGVRSLLGFGMNLTGANFVGYFATNITPFGIGLVGGAQPLGLYDRAFKLTSIPSKQLLPPVFNVFQSALARVAEDEHRLRSAIISLAGKIALTTVFVTLVMVVTADWLVAILLGDGWDDAVILFQLLATFSVVEPITTFIAISLVSIGESKALLKWKIITFFILLVFVAVGSVWGVMGIVIAYAISGFFIRMPLFLLYSTRFLPITIFDHLRALVPSLLIGLITGLLLYALRLVYEPQNPVYALLVFSTLGAALYLFFSLSIRRTRLDIVELLGYVRTSLGYPRA</sequence>
<comment type="similarity">
    <text evidence="2">Belongs to the polysaccharide synthase family.</text>
</comment>
<organism evidence="8 9">
    <name type="scientific">Marinobacter zhanjiangensis</name>
    <dbReference type="NCBI Taxonomy" id="578215"/>
    <lineage>
        <taxon>Bacteria</taxon>
        <taxon>Pseudomonadati</taxon>
        <taxon>Pseudomonadota</taxon>
        <taxon>Gammaproteobacteria</taxon>
        <taxon>Pseudomonadales</taxon>
        <taxon>Marinobacteraceae</taxon>
        <taxon>Marinobacter</taxon>
    </lineage>
</organism>
<feature type="transmembrane region" description="Helical" evidence="7">
    <location>
        <begin position="435"/>
        <end position="452"/>
    </location>
</feature>
<feature type="transmembrane region" description="Helical" evidence="7">
    <location>
        <begin position="374"/>
        <end position="393"/>
    </location>
</feature>
<feature type="transmembrane region" description="Helical" evidence="7">
    <location>
        <begin position="405"/>
        <end position="429"/>
    </location>
</feature>
<evidence type="ECO:0000256" key="4">
    <source>
        <dbReference type="ARBA" id="ARBA00022692"/>
    </source>
</evidence>
<dbReference type="InterPro" id="IPR050833">
    <property type="entry name" value="Poly_Biosynth_Transport"/>
</dbReference>
<feature type="transmembrane region" description="Helical" evidence="7">
    <location>
        <begin position="134"/>
        <end position="160"/>
    </location>
</feature>
<reference evidence="9" key="1">
    <citation type="journal article" date="2019" name="Int. J. Syst. Evol. Microbiol.">
        <title>The Global Catalogue of Microorganisms (GCM) 10K type strain sequencing project: providing services to taxonomists for standard genome sequencing and annotation.</title>
        <authorList>
            <consortium name="The Broad Institute Genomics Platform"/>
            <consortium name="The Broad Institute Genome Sequencing Center for Infectious Disease"/>
            <person name="Wu L."/>
            <person name="Ma J."/>
        </authorList>
    </citation>
    <scope>NUCLEOTIDE SEQUENCE [LARGE SCALE GENOMIC DNA]</scope>
    <source>
        <strain evidence="9">KCTC 22280</strain>
    </source>
</reference>
<comment type="caution">
    <text evidence="8">The sequence shown here is derived from an EMBL/GenBank/DDBJ whole genome shotgun (WGS) entry which is preliminary data.</text>
</comment>
<keyword evidence="5 7" id="KW-1133">Transmembrane helix</keyword>
<accession>A0ABQ3AWR8</accession>
<comment type="subcellular location">
    <subcellularLocation>
        <location evidence="1">Cell membrane</location>
        <topology evidence="1">Multi-pass membrane protein</topology>
    </subcellularLocation>
</comment>
<dbReference type="Pfam" id="PF13440">
    <property type="entry name" value="Polysacc_synt_3"/>
    <property type="match status" value="1"/>
</dbReference>
<evidence type="ECO:0000313" key="9">
    <source>
        <dbReference type="Proteomes" id="UP000601597"/>
    </source>
</evidence>
<dbReference type="PANTHER" id="PTHR30250">
    <property type="entry name" value="PST FAMILY PREDICTED COLANIC ACID TRANSPORTER"/>
    <property type="match status" value="1"/>
</dbReference>
<gene>
    <name evidence="8" type="ORF">GCM10007071_15870</name>
</gene>
<keyword evidence="9" id="KW-1185">Reference proteome</keyword>
<proteinExistence type="inferred from homology"/>
<keyword evidence="4 7" id="KW-0812">Transmembrane</keyword>
<keyword evidence="3" id="KW-1003">Cell membrane</keyword>
<feature type="transmembrane region" description="Helical" evidence="7">
    <location>
        <begin position="314"/>
        <end position="338"/>
    </location>
</feature>
<evidence type="ECO:0000256" key="2">
    <source>
        <dbReference type="ARBA" id="ARBA00007430"/>
    </source>
</evidence>
<evidence type="ECO:0000256" key="7">
    <source>
        <dbReference type="SAM" id="Phobius"/>
    </source>
</evidence>
<feature type="transmembrane region" description="Helical" evidence="7">
    <location>
        <begin position="284"/>
        <end position="308"/>
    </location>
</feature>
<name>A0ABQ3AWR8_9GAMM</name>
<keyword evidence="6 7" id="KW-0472">Membrane</keyword>
<evidence type="ECO:0000256" key="1">
    <source>
        <dbReference type="ARBA" id="ARBA00004651"/>
    </source>
</evidence>
<evidence type="ECO:0000256" key="5">
    <source>
        <dbReference type="ARBA" id="ARBA00022989"/>
    </source>
</evidence>
<feature type="transmembrane region" description="Helical" evidence="7">
    <location>
        <begin position="350"/>
        <end position="368"/>
    </location>
</feature>
<feature type="transmembrane region" description="Helical" evidence="7">
    <location>
        <begin position="12"/>
        <end position="30"/>
    </location>
</feature>
<evidence type="ECO:0000313" key="8">
    <source>
        <dbReference type="EMBL" id="GGY69798.1"/>
    </source>
</evidence>
<evidence type="ECO:0000256" key="3">
    <source>
        <dbReference type="ARBA" id="ARBA00022475"/>
    </source>
</evidence>
<dbReference type="CDD" id="cd13127">
    <property type="entry name" value="MATE_tuaB_like"/>
    <property type="match status" value="1"/>
</dbReference>
<feature type="transmembrane region" description="Helical" evidence="7">
    <location>
        <begin position="104"/>
        <end position="122"/>
    </location>
</feature>
<feature type="transmembrane region" description="Helical" evidence="7">
    <location>
        <begin position="72"/>
        <end position="98"/>
    </location>
</feature>
<dbReference type="Proteomes" id="UP000601597">
    <property type="component" value="Unassembled WGS sequence"/>
</dbReference>
<protein>
    <submittedName>
        <fullName evidence="8">Lipopolysaccharide biosynthesis protein</fullName>
    </submittedName>
</protein>